<dbReference type="InterPro" id="IPR011990">
    <property type="entry name" value="TPR-like_helical_dom_sf"/>
</dbReference>
<comment type="caution">
    <text evidence="2">The sequence shown here is derived from an EMBL/GenBank/DDBJ whole genome shotgun (WGS) entry which is preliminary data.</text>
</comment>
<dbReference type="PROSITE" id="PS50005">
    <property type="entry name" value="TPR"/>
    <property type="match status" value="1"/>
</dbReference>
<sequence length="218" mass="25314">MENVKERARKYLKIINDNWLRIALIVTVVFALGMTAYLYRQKRNNDFNEVWSRIWRIHYEIAVAQQEDPEGKAEAIEASINEYVFLNNNLSTTSATPWLLLELGNTQYNAKKYNEAILTYEEFIKRFSEHTLVPIIRQSLGYAFEENGQLKEAVEQFEKIATDTDATFLKAQVNLDAGRCNEKLGQLSPAIAAYKDVINLSPESYWARMAKYRLEDIE</sequence>
<dbReference type="SMART" id="SM00028">
    <property type="entry name" value="TPR"/>
    <property type="match status" value="3"/>
</dbReference>
<keyword evidence="1" id="KW-0472">Membrane</keyword>
<feature type="transmembrane region" description="Helical" evidence="1">
    <location>
        <begin position="20"/>
        <end position="39"/>
    </location>
</feature>
<accession>A0A0F9JZY0</accession>
<dbReference type="SUPFAM" id="SSF48452">
    <property type="entry name" value="TPR-like"/>
    <property type="match status" value="1"/>
</dbReference>
<dbReference type="AlphaFoldDB" id="A0A0F9JZY0"/>
<dbReference type="Pfam" id="PF13181">
    <property type="entry name" value="TPR_8"/>
    <property type="match status" value="1"/>
</dbReference>
<organism evidence="2">
    <name type="scientific">marine sediment metagenome</name>
    <dbReference type="NCBI Taxonomy" id="412755"/>
    <lineage>
        <taxon>unclassified sequences</taxon>
        <taxon>metagenomes</taxon>
        <taxon>ecological metagenomes</taxon>
    </lineage>
</organism>
<reference evidence="2" key="1">
    <citation type="journal article" date="2015" name="Nature">
        <title>Complex archaea that bridge the gap between prokaryotes and eukaryotes.</title>
        <authorList>
            <person name="Spang A."/>
            <person name="Saw J.H."/>
            <person name="Jorgensen S.L."/>
            <person name="Zaremba-Niedzwiedzka K."/>
            <person name="Martijn J."/>
            <person name="Lind A.E."/>
            <person name="van Eijk R."/>
            <person name="Schleper C."/>
            <person name="Guy L."/>
            <person name="Ettema T.J."/>
        </authorList>
    </citation>
    <scope>NUCLEOTIDE SEQUENCE</scope>
</reference>
<evidence type="ECO:0000313" key="2">
    <source>
        <dbReference type="EMBL" id="KKM15463.1"/>
    </source>
</evidence>
<dbReference type="Pfam" id="PF13174">
    <property type="entry name" value="TPR_6"/>
    <property type="match status" value="2"/>
</dbReference>
<dbReference type="EMBL" id="LAZR01014902">
    <property type="protein sequence ID" value="KKM15463.1"/>
    <property type="molecule type" value="Genomic_DNA"/>
</dbReference>
<keyword evidence="1" id="KW-0812">Transmembrane</keyword>
<proteinExistence type="predicted"/>
<dbReference type="Gene3D" id="1.25.40.10">
    <property type="entry name" value="Tetratricopeptide repeat domain"/>
    <property type="match status" value="1"/>
</dbReference>
<dbReference type="InterPro" id="IPR019734">
    <property type="entry name" value="TPR_rpt"/>
</dbReference>
<evidence type="ECO:0000256" key="1">
    <source>
        <dbReference type="SAM" id="Phobius"/>
    </source>
</evidence>
<name>A0A0F9JZY0_9ZZZZ</name>
<gene>
    <name evidence="2" type="ORF">LCGC14_1695810</name>
</gene>
<protein>
    <submittedName>
        <fullName evidence="2">Uncharacterized protein</fullName>
    </submittedName>
</protein>
<keyword evidence="1" id="KW-1133">Transmembrane helix</keyword>